<organism evidence="2 3">
    <name type="scientific">Novosphingobium olei</name>
    <dbReference type="NCBI Taxonomy" id="2728851"/>
    <lineage>
        <taxon>Bacteria</taxon>
        <taxon>Pseudomonadati</taxon>
        <taxon>Pseudomonadota</taxon>
        <taxon>Alphaproteobacteria</taxon>
        <taxon>Sphingomonadales</taxon>
        <taxon>Sphingomonadaceae</taxon>
        <taxon>Novosphingobium</taxon>
    </lineage>
</organism>
<dbReference type="EMBL" id="JABBGM010000002">
    <property type="protein sequence ID" value="NML93223.1"/>
    <property type="molecule type" value="Genomic_DNA"/>
</dbReference>
<protein>
    <submittedName>
        <fullName evidence="2">Uncharacterized protein</fullName>
    </submittedName>
</protein>
<dbReference type="AlphaFoldDB" id="A0A7Y0BN31"/>
<sequence>MPMPKLRPSPERYLDPAGEAARVARLAGDGDVPIVSPVHRLQHELSMFERGEVAAAAAADGEYRYPGWFRVAFPVGASAVLWSAIIWGIQALR</sequence>
<comment type="caution">
    <text evidence="2">The sequence shown here is derived from an EMBL/GenBank/DDBJ whole genome shotgun (WGS) entry which is preliminary data.</text>
</comment>
<accession>A0A7Y0BN31</accession>
<dbReference type="Proteomes" id="UP000583556">
    <property type="component" value="Unassembled WGS sequence"/>
</dbReference>
<evidence type="ECO:0000256" key="1">
    <source>
        <dbReference type="SAM" id="Phobius"/>
    </source>
</evidence>
<reference evidence="2 3" key="1">
    <citation type="submission" date="2020-04" db="EMBL/GenBank/DDBJ databases">
        <title>Novosphingobium sp. TW-4 isolated from soil.</title>
        <authorList>
            <person name="Dahal R.H."/>
            <person name="Chaudhary D.K."/>
        </authorList>
    </citation>
    <scope>NUCLEOTIDE SEQUENCE [LARGE SCALE GENOMIC DNA]</scope>
    <source>
        <strain evidence="2 3">TW-4</strain>
    </source>
</reference>
<proteinExistence type="predicted"/>
<keyword evidence="1" id="KW-0812">Transmembrane</keyword>
<evidence type="ECO:0000313" key="3">
    <source>
        <dbReference type="Proteomes" id="UP000583556"/>
    </source>
</evidence>
<dbReference type="RefSeq" id="WP_169492469.1">
    <property type="nucleotide sequence ID" value="NZ_JABBGM010000002.1"/>
</dbReference>
<feature type="transmembrane region" description="Helical" evidence="1">
    <location>
        <begin position="68"/>
        <end position="89"/>
    </location>
</feature>
<evidence type="ECO:0000313" key="2">
    <source>
        <dbReference type="EMBL" id="NML93223.1"/>
    </source>
</evidence>
<keyword evidence="1" id="KW-0472">Membrane</keyword>
<gene>
    <name evidence="2" type="ORF">HHL27_06005</name>
</gene>
<keyword evidence="1" id="KW-1133">Transmembrane helix</keyword>
<name>A0A7Y0BN31_9SPHN</name>
<keyword evidence="3" id="KW-1185">Reference proteome</keyword>